<dbReference type="Pfam" id="PF00999">
    <property type="entry name" value="Na_H_Exchanger"/>
    <property type="match status" value="1"/>
</dbReference>
<evidence type="ECO:0000256" key="6">
    <source>
        <dbReference type="ARBA" id="ARBA00023065"/>
    </source>
</evidence>
<dbReference type="GO" id="GO:1902600">
    <property type="term" value="P:proton transmembrane transport"/>
    <property type="evidence" value="ECO:0007669"/>
    <property type="project" value="InterPro"/>
</dbReference>
<feature type="transmembrane region" description="Helical" evidence="8">
    <location>
        <begin position="365"/>
        <end position="384"/>
    </location>
</feature>
<comment type="caution">
    <text evidence="10">The sequence shown here is derived from an EMBL/GenBank/DDBJ whole genome shotgun (WGS) entry which is preliminary data.</text>
</comment>
<feature type="transmembrane region" description="Helical" evidence="8">
    <location>
        <begin position="39"/>
        <end position="58"/>
    </location>
</feature>
<sequence>MEEIFSYPLPFEDPVIIFALVMLIILLAPIASKKLKLPAIVGLILAGTIVGPGLLGLLERDFTIELLGTVGLLYLMFMAGLSLDLIQFEKLRNKSIGFGLASFLLPQLAALAAGVYLLDYSVATSLLLGSIVGSHTLLAYPIAERLGITKNMGVTMSMGGTLVTDTLSLGVLAVVAGTVGDNSGPGYWTGFAASVIAFVAVSVLLLPRLGRWFFRNVKSRDNTDYIFLVAILFTTAFFAELAGLAPIIGAFMAGLLLNRLVPATGTLMSRVQFVGNALFIPFFLISVGMLVDVSVLGSLDVWVKAIVFSLLVFAGKGIASLGITKLFNFTKEEGFVIYGLTTPQSAATLAVTLIGYDLGFFNSTAVNAVVIMILITCLIGPWLVEKYGRAVAIQEDQKPYKSSEAPQRILVPLANPETSDALMDIAFMVRDQKLDQPIYPLTVARDGRDAEAQVARGEKMLSHAVIHAAAADVPVNPVTRVDLNIAKGITRAVSEMRISNIIIGWNGQISAKQKIFGSILDQLLDDVQTMLMVSKIEKPINSSKRIVVAIPPFAEFESGFREAVRSLKLMADQIGDELVVVTTKARQEFVKPRVLDIKPEPEVTFEILQKWGDLPEWYDGFKDEEDLFVLLSARDGSVSWRPGLDRLPRVIAQRYPGLSFITVYPEQVQTSSLSDKSDNKDLQLVQQKRIKMDLKEKPTEELLEDIIHKDPAFDGIDLNRISKRLLKNSADYTPEVMPGVLLYEAHTSKVESQLLFIGVSREGMNLKQAAHTAYVILILLSPKSYSVDQHLEGVNKVAKLIKPGKNLKAVRDAENIPGIYQAILETDVK</sequence>
<feature type="transmembrane region" description="Helical" evidence="8">
    <location>
        <begin position="98"/>
        <end position="118"/>
    </location>
</feature>
<dbReference type="InterPro" id="IPR038770">
    <property type="entry name" value="Na+/solute_symporter_sf"/>
</dbReference>
<dbReference type="Gene3D" id="3.40.930.10">
    <property type="entry name" value="Mannitol-specific EII, Chain A"/>
    <property type="match status" value="1"/>
</dbReference>
<dbReference type="InterPro" id="IPR016152">
    <property type="entry name" value="PTrfase/Anion_transptr"/>
</dbReference>
<dbReference type="PANTHER" id="PTHR43562">
    <property type="entry name" value="NAPA-TYPE SODIUM/HYDROGEN ANTIPORTER"/>
    <property type="match status" value="1"/>
</dbReference>
<organism evidence="10 11">
    <name type="scientific">Rhodohalobacter barkolensis</name>
    <dbReference type="NCBI Taxonomy" id="2053187"/>
    <lineage>
        <taxon>Bacteria</taxon>
        <taxon>Pseudomonadati</taxon>
        <taxon>Balneolota</taxon>
        <taxon>Balneolia</taxon>
        <taxon>Balneolales</taxon>
        <taxon>Balneolaceae</taxon>
        <taxon>Rhodohalobacter</taxon>
    </lineage>
</organism>
<keyword evidence="2" id="KW-0813">Transport</keyword>
<keyword evidence="6" id="KW-0406">Ion transport</keyword>
<feature type="transmembrane region" description="Helical" evidence="8">
    <location>
        <begin position="226"/>
        <end position="253"/>
    </location>
</feature>
<keyword evidence="11" id="KW-1185">Reference proteome</keyword>
<proteinExistence type="predicted"/>
<dbReference type="PANTHER" id="PTHR43562:SF4">
    <property type="entry name" value="NA(+)_H(+) ANTIPORTER NHAS5"/>
    <property type="match status" value="1"/>
</dbReference>
<dbReference type="InterPro" id="IPR006016">
    <property type="entry name" value="UspA"/>
</dbReference>
<keyword evidence="3" id="KW-0050">Antiport</keyword>
<evidence type="ECO:0000259" key="9">
    <source>
        <dbReference type="PROSITE" id="PS51094"/>
    </source>
</evidence>
<evidence type="ECO:0000256" key="2">
    <source>
        <dbReference type="ARBA" id="ARBA00022448"/>
    </source>
</evidence>
<feature type="transmembrane region" description="Helical" evidence="8">
    <location>
        <begin position="124"/>
        <end position="142"/>
    </location>
</feature>
<reference evidence="10 11" key="1">
    <citation type="submission" date="2017-11" db="EMBL/GenBank/DDBJ databases">
        <title>Rhodohalobacter 15182 sp. nov., isolated from a salt lake.</title>
        <authorList>
            <person name="Han S."/>
        </authorList>
    </citation>
    <scope>NUCLEOTIDE SEQUENCE [LARGE SCALE GENOMIC DNA]</scope>
    <source>
        <strain evidence="10 11">15182</strain>
    </source>
</reference>
<evidence type="ECO:0000256" key="8">
    <source>
        <dbReference type="SAM" id="Phobius"/>
    </source>
</evidence>
<accession>A0A2N0VE07</accession>
<dbReference type="Gene3D" id="1.20.1530.20">
    <property type="match status" value="1"/>
</dbReference>
<dbReference type="SUPFAM" id="SSF55804">
    <property type="entry name" value="Phoshotransferase/anion transport protein"/>
    <property type="match status" value="1"/>
</dbReference>
<name>A0A2N0VE07_9BACT</name>
<keyword evidence="4 8" id="KW-0812">Transmembrane</keyword>
<dbReference type="SUPFAM" id="SSF52402">
    <property type="entry name" value="Adenine nucleotide alpha hydrolases-like"/>
    <property type="match status" value="1"/>
</dbReference>
<dbReference type="InterPro" id="IPR002178">
    <property type="entry name" value="PTS_EIIA_type-2_dom"/>
</dbReference>
<dbReference type="RefSeq" id="WP_101074502.1">
    <property type="nucleotide sequence ID" value="NZ_PISP01000007.1"/>
</dbReference>
<keyword evidence="7 8" id="KW-0472">Membrane</keyword>
<dbReference type="Pfam" id="PF00582">
    <property type="entry name" value="Usp"/>
    <property type="match status" value="1"/>
</dbReference>
<feature type="transmembrane region" description="Helical" evidence="8">
    <location>
        <begin position="154"/>
        <end position="175"/>
    </location>
</feature>
<dbReference type="OrthoDB" id="9793589at2"/>
<evidence type="ECO:0000256" key="4">
    <source>
        <dbReference type="ARBA" id="ARBA00022692"/>
    </source>
</evidence>
<dbReference type="InterPro" id="IPR006153">
    <property type="entry name" value="Cation/H_exchanger_TM"/>
</dbReference>
<evidence type="ECO:0000256" key="5">
    <source>
        <dbReference type="ARBA" id="ARBA00022989"/>
    </source>
</evidence>
<dbReference type="GO" id="GO:0015297">
    <property type="term" value="F:antiporter activity"/>
    <property type="evidence" value="ECO:0007669"/>
    <property type="project" value="UniProtKB-KW"/>
</dbReference>
<keyword evidence="5 8" id="KW-1133">Transmembrane helix</keyword>
<gene>
    <name evidence="10" type="ORF">CWD77_15420</name>
</gene>
<feature type="transmembrane region" description="Helical" evidence="8">
    <location>
        <begin position="15"/>
        <end position="32"/>
    </location>
</feature>
<dbReference type="PROSITE" id="PS51094">
    <property type="entry name" value="PTS_EIIA_TYPE_2"/>
    <property type="match status" value="1"/>
</dbReference>
<dbReference type="Gene3D" id="3.40.50.12370">
    <property type="match status" value="1"/>
</dbReference>
<feature type="transmembrane region" description="Helical" evidence="8">
    <location>
        <begin position="335"/>
        <end position="358"/>
    </location>
</feature>
<feature type="transmembrane region" description="Helical" evidence="8">
    <location>
        <begin position="187"/>
        <end position="206"/>
    </location>
</feature>
<feature type="domain" description="PTS EIIA type-2" evidence="9">
    <location>
        <begin position="683"/>
        <end position="826"/>
    </location>
</feature>
<evidence type="ECO:0000256" key="3">
    <source>
        <dbReference type="ARBA" id="ARBA00022449"/>
    </source>
</evidence>
<comment type="subcellular location">
    <subcellularLocation>
        <location evidence="1">Membrane</location>
        <topology evidence="1">Multi-pass membrane protein</topology>
    </subcellularLocation>
</comment>
<dbReference type="Proteomes" id="UP000233398">
    <property type="component" value="Unassembled WGS sequence"/>
</dbReference>
<dbReference type="AlphaFoldDB" id="A0A2N0VE07"/>
<protein>
    <submittedName>
        <fullName evidence="10">Cation/H(+) antiporter</fullName>
    </submittedName>
</protein>
<evidence type="ECO:0000313" key="10">
    <source>
        <dbReference type="EMBL" id="PKD42427.1"/>
    </source>
</evidence>
<evidence type="ECO:0000256" key="7">
    <source>
        <dbReference type="ARBA" id="ARBA00023136"/>
    </source>
</evidence>
<evidence type="ECO:0000256" key="1">
    <source>
        <dbReference type="ARBA" id="ARBA00004141"/>
    </source>
</evidence>
<evidence type="ECO:0000313" key="11">
    <source>
        <dbReference type="Proteomes" id="UP000233398"/>
    </source>
</evidence>
<feature type="transmembrane region" description="Helical" evidence="8">
    <location>
        <begin position="273"/>
        <end position="293"/>
    </location>
</feature>
<dbReference type="EMBL" id="PISP01000007">
    <property type="protein sequence ID" value="PKD42427.1"/>
    <property type="molecule type" value="Genomic_DNA"/>
</dbReference>
<feature type="transmembrane region" description="Helical" evidence="8">
    <location>
        <begin position="64"/>
        <end position="86"/>
    </location>
</feature>
<dbReference type="GO" id="GO:0016020">
    <property type="term" value="C:membrane"/>
    <property type="evidence" value="ECO:0007669"/>
    <property type="project" value="UniProtKB-SubCell"/>
</dbReference>
<feature type="transmembrane region" description="Helical" evidence="8">
    <location>
        <begin position="305"/>
        <end position="323"/>
    </location>
</feature>